<keyword evidence="2" id="KW-1185">Reference proteome</keyword>
<comment type="caution">
    <text evidence="1">The sequence shown here is derived from an EMBL/GenBank/DDBJ whole genome shotgun (WGS) entry which is preliminary data.</text>
</comment>
<evidence type="ECO:0008006" key="3">
    <source>
        <dbReference type="Google" id="ProtNLM"/>
    </source>
</evidence>
<dbReference type="Proteomes" id="UP000838748">
    <property type="component" value="Unassembled WGS sequence"/>
</dbReference>
<proteinExistence type="predicted"/>
<sequence>MNNHVIFYFCGTNKHHGRSKYQNSSNMDKSEEYIRNYFRKLTAENLDYKSRIGPVISFNGCNKFGGPSFLENVRGLTAHGTGDRAKVALKHIKSILYNKVRPTFNLNINIIAHSRGCISALKLMEYIANEKKAFHDKRSLAERVNVCLDLKDPVPGNFDFSEEIGTAVAKRVKDMSNYDFIKTAHLTYAHRNSKYERFHLQGRINKPGYEPIMPLFSDKTKVVVEPIVGIHGSVIKPESKYPGGYELVNANSRKLILDHVEIHDIEEIDDIEKKQLAAYKTMLEQWELRKTKTIDRVFHFGGKISTTGYKSPPSLNNNHLELQTKFNKKIKNELIALEVYPPHYKPGYYPYYDALTQLSKGKYWAKIIDDKVYSTKYKKVVLSNIFADTSYKLFGKKDDILDIYSLRNILSAMVKIYVSDREFKNEVTDKKIEKFIKIILSGSKMIKISHNDFLKVSGR</sequence>
<evidence type="ECO:0000313" key="1">
    <source>
        <dbReference type="EMBL" id="CAH0537757.1"/>
    </source>
</evidence>
<gene>
    <name evidence="1" type="ORF">VMF7928_01310</name>
</gene>
<reference evidence="1" key="1">
    <citation type="submission" date="2021-11" db="EMBL/GenBank/DDBJ databases">
        <authorList>
            <person name="Rodrigo-Torres L."/>
            <person name="Arahal R. D."/>
            <person name="Lucena T."/>
        </authorList>
    </citation>
    <scope>NUCLEOTIDE SEQUENCE</scope>
    <source>
        <strain evidence="1">CECT 7928</strain>
    </source>
</reference>
<organism evidence="1 2">
    <name type="scientific">Vibrio marisflavi CECT 7928</name>
    <dbReference type="NCBI Taxonomy" id="634439"/>
    <lineage>
        <taxon>Bacteria</taxon>
        <taxon>Pseudomonadati</taxon>
        <taxon>Pseudomonadota</taxon>
        <taxon>Gammaproteobacteria</taxon>
        <taxon>Vibrionales</taxon>
        <taxon>Vibrionaceae</taxon>
        <taxon>Vibrio</taxon>
    </lineage>
</organism>
<accession>A0ABN8E0H6</accession>
<dbReference type="EMBL" id="CAKLDM010000001">
    <property type="protein sequence ID" value="CAH0537757.1"/>
    <property type="molecule type" value="Genomic_DNA"/>
</dbReference>
<protein>
    <recommendedName>
        <fullName evidence="3">DUF2235 domain-containing protein</fullName>
    </recommendedName>
</protein>
<evidence type="ECO:0000313" key="2">
    <source>
        <dbReference type="Proteomes" id="UP000838748"/>
    </source>
</evidence>
<name>A0ABN8E0H6_9VIBR</name>